<feature type="compositionally biased region" description="Acidic residues" evidence="1">
    <location>
        <begin position="142"/>
        <end position="155"/>
    </location>
</feature>
<dbReference type="Gramene" id="AET1Gv20972200.1">
    <property type="protein sequence ID" value="AET1Gv20972200.1"/>
    <property type="gene ID" value="AET1Gv20972200"/>
</dbReference>
<evidence type="ECO:0000313" key="2">
    <source>
        <dbReference type="EnsemblPlants" id="AET1Gv20972200.1"/>
    </source>
</evidence>
<organism evidence="2 3">
    <name type="scientific">Aegilops tauschii subsp. strangulata</name>
    <name type="common">Goatgrass</name>
    <dbReference type="NCBI Taxonomy" id="200361"/>
    <lineage>
        <taxon>Eukaryota</taxon>
        <taxon>Viridiplantae</taxon>
        <taxon>Streptophyta</taxon>
        <taxon>Embryophyta</taxon>
        <taxon>Tracheophyta</taxon>
        <taxon>Spermatophyta</taxon>
        <taxon>Magnoliopsida</taxon>
        <taxon>Liliopsida</taxon>
        <taxon>Poales</taxon>
        <taxon>Poaceae</taxon>
        <taxon>BOP clade</taxon>
        <taxon>Pooideae</taxon>
        <taxon>Triticodae</taxon>
        <taxon>Triticeae</taxon>
        <taxon>Triticinae</taxon>
        <taxon>Aegilops</taxon>
    </lineage>
</organism>
<dbReference type="STRING" id="200361.A0A452ZYF6"/>
<dbReference type="Pfam" id="PF07816">
    <property type="entry name" value="DUF1645"/>
    <property type="match status" value="1"/>
</dbReference>
<reference evidence="2" key="4">
    <citation type="submission" date="2019-03" db="UniProtKB">
        <authorList>
            <consortium name="EnsemblPlants"/>
        </authorList>
    </citation>
    <scope>IDENTIFICATION</scope>
</reference>
<protein>
    <submittedName>
        <fullName evidence="2">Uncharacterized protein</fullName>
    </submittedName>
</protein>
<reference evidence="3" key="2">
    <citation type="journal article" date="2017" name="Nat. Plants">
        <title>The Aegilops tauschii genome reveals multiple impacts of transposons.</title>
        <authorList>
            <person name="Zhao G."/>
            <person name="Zou C."/>
            <person name="Li K."/>
            <person name="Wang K."/>
            <person name="Li T."/>
            <person name="Gao L."/>
            <person name="Zhang X."/>
            <person name="Wang H."/>
            <person name="Yang Z."/>
            <person name="Liu X."/>
            <person name="Jiang W."/>
            <person name="Mao L."/>
            <person name="Kong X."/>
            <person name="Jiao Y."/>
            <person name="Jia J."/>
        </authorList>
    </citation>
    <scope>NUCLEOTIDE SEQUENCE [LARGE SCALE GENOMIC DNA]</scope>
    <source>
        <strain evidence="3">cv. AL8/78</strain>
    </source>
</reference>
<dbReference type="EnsemblPlants" id="AET1Gv20972200.1">
    <property type="protein sequence ID" value="AET1Gv20972200.1"/>
    <property type="gene ID" value="AET1Gv20972200"/>
</dbReference>
<feature type="region of interest" description="Disordered" evidence="1">
    <location>
        <begin position="207"/>
        <end position="338"/>
    </location>
</feature>
<evidence type="ECO:0000313" key="3">
    <source>
        <dbReference type="Proteomes" id="UP000015105"/>
    </source>
</evidence>
<proteinExistence type="predicted"/>
<feature type="compositionally biased region" description="Polar residues" evidence="1">
    <location>
        <begin position="58"/>
        <end position="74"/>
    </location>
</feature>
<evidence type="ECO:0000256" key="1">
    <source>
        <dbReference type="SAM" id="MobiDB-lite"/>
    </source>
</evidence>
<reference evidence="3" key="1">
    <citation type="journal article" date="2014" name="Science">
        <title>Ancient hybridizations among the ancestral genomes of bread wheat.</title>
        <authorList>
            <consortium name="International Wheat Genome Sequencing Consortium,"/>
            <person name="Marcussen T."/>
            <person name="Sandve S.R."/>
            <person name="Heier L."/>
            <person name="Spannagl M."/>
            <person name="Pfeifer M."/>
            <person name="Jakobsen K.S."/>
            <person name="Wulff B.B."/>
            <person name="Steuernagel B."/>
            <person name="Mayer K.F."/>
            <person name="Olsen O.A."/>
        </authorList>
    </citation>
    <scope>NUCLEOTIDE SEQUENCE [LARGE SCALE GENOMIC DNA]</scope>
    <source>
        <strain evidence="3">cv. AL8/78</strain>
    </source>
</reference>
<reference evidence="2" key="5">
    <citation type="journal article" date="2021" name="G3 (Bethesda)">
        <title>Aegilops tauschii genome assembly Aet v5.0 features greater sequence contiguity and improved annotation.</title>
        <authorList>
            <person name="Wang L."/>
            <person name="Zhu T."/>
            <person name="Rodriguez J.C."/>
            <person name="Deal K.R."/>
            <person name="Dubcovsky J."/>
            <person name="McGuire P.E."/>
            <person name="Lux T."/>
            <person name="Spannagl M."/>
            <person name="Mayer K.F.X."/>
            <person name="Baldrich P."/>
            <person name="Meyers B.C."/>
            <person name="Huo N."/>
            <person name="Gu Y.Q."/>
            <person name="Zhou H."/>
            <person name="Devos K.M."/>
            <person name="Bennetzen J.L."/>
            <person name="Unver T."/>
            <person name="Budak H."/>
            <person name="Gulick P.J."/>
            <person name="Galiba G."/>
            <person name="Kalapos B."/>
            <person name="Nelson D.R."/>
            <person name="Li P."/>
            <person name="You F.M."/>
            <person name="Luo M.C."/>
            <person name="Dvorak J."/>
        </authorList>
    </citation>
    <scope>NUCLEOTIDE SEQUENCE [LARGE SCALE GENOMIC DNA]</scope>
    <source>
        <strain evidence="2">cv. AL8/78</strain>
    </source>
</reference>
<name>A0A452ZYF6_AEGTS</name>
<dbReference type="PANTHER" id="PTHR33095:SF9">
    <property type="entry name" value="OS05G0568600 PROTEIN"/>
    <property type="match status" value="1"/>
</dbReference>
<sequence length="364" mass="38958">RSCTWMDRIRSSNAVVHSSGILAAAAAAAVQLAFFRSVGSTAGSHHRPRVAHGPGPPTNRTTSSLESLTRQQRQCEPGPTRRPRSGLRGPAPCVPGAARSCNRQRLPAFYPRRSPRTRHPGSGAMADHSDGPAVGNPREDPTASEDEEEEEEEGEGFTFAAAARVGDGCAIGPVYLVFGRPRSPAEQEVEEEDAGTATVRVPLRQLLLEERGSSSSSPGKRADEEEEDDDELDGVPAETYCLWSPGTSPSPSPSPSRCQKSGSTGSVLRWRQRLQVGRSHSDGKEKFVFLQAQQDAAGSPGRRGGTRTGESRGRGGVHGWSHRGRGGSGRGSPGRRASTFLPYKQDLLGLFANAGAFRRSYHPF</sequence>
<dbReference type="Proteomes" id="UP000015105">
    <property type="component" value="Chromosome 1D"/>
</dbReference>
<accession>A0A452ZYF6</accession>
<dbReference type="InterPro" id="IPR012442">
    <property type="entry name" value="DUF1645_plant"/>
</dbReference>
<feature type="region of interest" description="Disordered" evidence="1">
    <location>
        <begin position="41"/>
        <end position="161"/>
    </location>
</feature>
<keyword evidence="3" id="KW-1185">Reference proteome</keyword>
<feature type="compositionally biased region" description="Acidic residues" evidence="1">
    <location>
        <begin position="224"/>
        <end position="233"/>
    </location>
</feature>
<reference evidence="2" key="3">
    <citation type="journal article" date="2017" name="Nature">
        <title>Genome sequence of the progenitor of the wheat D genome Aegilops tauschii.</title>
        <authorList>
            <person name="Luo M.C."/>
            <person name="Gu Y.Q."/>
            <person name="Puiu D."/>
            <person name="Wang H."/>
            <person name="Twardziok S.O."/>
            <person name="Deal K.R."/>
            <person name="Huo N."/>
            <person name="Zhu T."/>
            <person name="Wang L."/>
            <person name="Wang Y."/>
            <person name="McGuire P.E."/>
            <person name="Liu S."/>
            <person name="Long H."/>
            <person name="Ramasamy R.K."/>
            <person name="Rodriguez J.C."/>
            <person name="Van S.L."/>
            <person name="Yuan L."/>
            <person name="Wang Z."/>
            <person name="Xia Z."/>
            <person name="Xiao L."/>
            <person name="Anderson O.D."/>
            <person name="Ouyang S."/>
            <person name="Liang Y."/>
            <person name="Zimin A.V."/>
            <person name="Pertea G."/>
            <person name="Qi P."/>
            <person name="Bennetzen J.L."/>
            <person name="Dai X."/>
            <person name="Dawson M.W."/>
            <person name="Muller H.G."/>
            <person name="Kugler K."/>
            <person name="Rivarola-Duarte L."/>
            <person name="Spannagl M."/>
            <person name="Mayer K.F.X."/>
            <person name="Lu F.H."/>
            <person name="Bevan M.W."/>
            <person name="Leroy P."/>
            <person name="Li P."/>
            <person name="You F.M."/>
            <person name="Sun Q."/>
            <person name="Liu Z."/>
            <person name="Lyons E."/>
            <person name="Wicker T."/>
            <person name="Salzberg S.L."/>
            <person name="Devos K.M."/>
            <person name="Dvorak J."/>
        </authorList>
    </citation>
    <scope>NUCLEOTIDE SEQUENCE [LARGE SCALE GENOMIC DNA]</scope>
    <source>
        <strain evidence="2">cv. AL8/78</strain>
    </source>
</reference>
<dbReference type="AlphaFoldDB" id="A0A452ZYF6"/>
<feature type="compositionally biased region" description="Polar residues" evidence="1">
    <location>
        <begin position="257"/>
        <end position="266"/>
    </location>
</feature>
<dbReference type="PANTHER" id="PTHR33095">
    <property type="entry name" value="OS07G0619500 PROTEIN"/>
    <property type="match status" value="1"/>
</dbReference>